<comment type="similarity">
    <text evidence="1">Belongs to the eukaryotic ribosomal protein eS4 family.</text>
</comment>
<name>A0AA40HLI6_CNENI</name>
<dbReference type="PANTHER" id="PTHR11581">
    <property type="entry name" value="30S/40S RIBOSOMAL PROTEIN S4"/>
    <property type="match status" value="1"/>
</dbReference>
<comment type="caution">
    <text evidence="7">The sequence shown here is derived from an EMBL/GenBank/DDBJ whole genome shotgun (WGS) entry which is preliminary data.</text>
</comment>
<keyword evidence="8" id="KW-1185">Reference proteome</keyword>
<proteinExistence type="inferred from homology"/>
<dbReference type="CDD" id="cd06087">
    <property type="entry name" value="KOW_RPS4"/>
    <property type="match status" value="1"/>
</dbReference>
<evidence type="ECO:0000256" key="3">
    <source>
        <dbReference type="ARBA" id="ARBA00022884"/>
    </source>
</evidence>
<dbReference type="InterPro" id="IPR000876">
    <property type="entry name" value="Ribosomal_eS4"/>
</dbReference>
<keyword evidence="2" id="KW-0699">rRNA-binding</keyword>
<dbReference type="GO" id="GO:0022627">
    <property type="term" value="C:cytosolic small ribosomal subunit"/>
    <property type="evidence" value="ECO:0007669"/>
    <property type="project" value="TreeGrafter"/>
</dbReference>
<evidence type="ECO:0000313" key="8">
    <source>
        <dbReference type="Proteomes" id="UP001177744"/>
    </source>
</evidence>
<dbReference type="GO" id="GO:0003735">
    <property type="term" value="F:structural constituent of ribosome"/>
    <property type="evidence" value="ECO:0007669"/>
    <property type="project" value="InterPro"/>
</dbReference>
<protein>
    <recommendedName>
        <fullName evidence="6">Small ribosomal subunit protein eS4 central region domain-containing protein</fullName>
    </recommendedName>
</protein>
<feature type="domain" description="Small ribosomal subunit protein eS4 central region" evidence="6">
    <location>
        <begin position="64"/>
        <end position="118"/>
    </location>
</feature>
<accession>A0AA40HLI6</accession>
<dbReference type="InterPro" id="IPR041982">
    <property type="entry name" value="Ribosomal_eS4_KOW"/>
</dbReference>
<dbReference type="GO" id="GO:0006412">
    <property type="term" value="P:translation"/>
    <property type="evidence" value="ECO:0007669"/>
    <property type="project" value="InterPro"/>
</dbReference>
<dbReference type="AlphaFoldDB" id="A0AA40HLI6"/>
<dbReference type="InterPro" id="IPR014722">
    <property type="entry name" value="Rib_uL2_dom2"/>
</dbReference>
<keyword evidence="3" id="KW-0694">RNA-binding</keyword>
<evidence type="ECO:0000313" key="7">
    <source>
        <dbReference type="EMBL" id="KAK1333057.1"/>
    </source>
</evidence>
<evidence type="ECO:0000256" key="2">
    <source>
        <dbReference type="ARBA" id="ARBA00022730"/>
    </source>
</evidence>
<evidence type="ECO:0000256" key="5">
    <source>
        <dbReference type="ARBA" id="ARBA00023274"/>
    </source>
</evidence>
<organism evidence="7 8">
    <name type="scientific">Cnephaeus nilssonii</name>
    <name type="common">Northern bat</name>
    <name type="synonym">Eptesicus nilssonii</name>
    <dbReference type="NCBI Taxonomy" id="3371016"/>
    <lineage>
        <taxon>Eukaryota</taxon>
        <taxon>Metazoa</taxon>
        <taxon>Chordata</taxon>
        <taxon>Craniata</taxon>
        <taxon>Vertebrata</taxon>
        <taxon>Euteleostomi</taxon>
        <taxon>Mammalia</taxon>
        <taxon>Eutheria</taxon>
        <taxon>Laurasiatheria</taxon>
        <taxon>Chiroptera</taxon>
        <taxon>Yangochiroptera</taxon>
        <taxon>Vespertilionidae</taxon>
        <taxon>Cnephaeus</taxon>
    </lineage>
</organism>
<feature type="non-terminal residue" evidence="7">
    <location>
        <position position="204"/>
    </location>
</feature>
<evidence type="ECO:0000259" key="6">
    <source>
        <dbReference type="Pfam" id="PF00900"/>
    </source>
</evidence>
<dbReference type="Pfam" id="PF00900">
    <property type="entry name" value="Ribosomal_S4e"/>
    <property type="match status" value="1"/>
</dbReference>
<evidence type="ECO:0000256" key="1">
    <source>
        <dbReference type="ARBA" id="ARBA00007500"/>
    </source>
</evidence>
<keyword evidence="5" id="KW-0687">Ribonucleoprotein</keyword>
<sequence>MKERLPLIIFLRNRHHDALTAEEVKTSACSRFIKMDGALIDGKVPTNITYPASFMDVISIDKRGENFGLIYDTNSCLAAHCITSGKAKYKLYIVRKIFVGTKESLVCHDAHTIHYTDTLHEDWQNTDFIKFDTGNLCMVTGGANLGRTGMITNPRETPWVFWYSSCERCQCNSFATQLSNIFVISKGKKTTTNKQTWKPFLMGR</sequence>
<dbReference type="EMBL" id="JAULJE010000017">
    <property type="protein sequence ID" value="KAK1333057.1"/>
    <property type="molecule type" value="Genomic_DNA"/>
</dbReference>
<dbReference type="Proteomes" id="UP001177744">
    <property type="component" value="Unassembled WGS sequence"/>
</dbReference>
<gene>
    <name evidence="7" type="ORF">QTO34_006590</name>
</gene>
<dbReference type="Gene3D" id="3.10.290.10">
    <property type="entry name" value="RNA-binding S4 domain"/>
    <property type="match status" value="1"/>
</dbReference>
<dbReference type="InterPro" id="IPR013845">
    <property type="entry name" value="Ribosomal_eS4_central_region"/>
</dbReference>
<dbReference type="Gene3D" id="2.30.30.30">
    <property type="match status" value="1"/>
</dbReference>
<dbReference type="PANTHER" id="PTHR11581:SF0">
    <property type="entry name" value="SMALL RIBOSOMAL SUBUNIT PROTEIN ES4"/>
    <property type="match status" value="1"/>
</dbReference>
<dbReference type="GO" id="GO:0019843">
    <property type="term" value="F:rRNA binding"/>
    <property type="evidence" value="ECO:0007669"/>
    <property type="project" value="UniProtKB-KW"/>
</dbReference>
<evidence type="ECO:0000256" key="4">
    <source>
        <dbReference type="ARBA" id="ARBA00022980"/>
    </source>
</evidence>
<keyword evidence="4" id="KW-0689">Ribosomal protein</keyword>
<dbReference type="InterPro" id="IPR036986">
    <property type="entry name" value="S4_RNA-bd_sf"/>
</dbReference>
<reference evidence="7" key="1">
    <citation type="submission" date="2023-06" db="EMBL/GenBank/DDBJ databases">
        <title>Reference genome for the Northern bat (Eptesicus nilssonii), a most northern bat species.</title>
        <authorList>
            <person name="Laine V.N."/>
            <person name="Pulliainen A.T."/>
            <person name="Lilley T.M."/>
        </authorList>
    </citation>
    <scope>NUCLEOTIDE SEQUENCE</scope>
    <source>
        <strain evidence="7">BLF_Eptnil</strain>
        <tissue evidence="7">Kidney</tissue>
    </source>
</reference>